<feature type="domain" description="Alpha-D-phosphohexomutase C-terminal" evidence="18">
    <location>
        <begin position="485"/>
        <end position="531"/>
    </location>
</feature>
<organism evidence="22 23">
    <name type="scientific">Chironomus riparius</name>
    <dbReference type="NCBI Taxonomy" id="315576"/>
    <lineage>
        <taxon>Eukaryota</taxon>
        <taxon>Metazoa</taxon>
        <taxon>Ecdysozoa</taxon>
        <taxon>Arthropoda</taxon>
        <taxon>Hexapoda</taxon>
        <taxon>Insecta</taxon>
        <taxon>Pterygota</taxon>
        <taxon>Neoptera</taxon>
        <taxon>Endopterygota</taxon>
        <taxon>Diptera</taxon>
        <taxon>Nematocera</taxon>
        <taxon>Chironomoidea</taxon>
        <taxon>Chironomidae</taxon>
        <taxon>Chironominae</taxon>
        <taxon>Chironomus</taxon>
    </lineage>
</organism>
<dbReference type="InterPro" id="IPR036900">
    <property type="entry name" value="A-D-PHexomutase_C_sf"/>
</dbReference>
<reference evidence="22" key="1">
    <citation type="submission" date="2022-01" db="EMBL/GenBank/DDBJ databases">
        <authorList>
            <person name="King R."/>
        </authorList>
    </citation>
    <scope>NUCLEOTIDE SEQUENCE</scope>
</reference>
<feature type="domain" description="Phosphoacetylglucosamine mutase AMG1" evidence="20">
    <location>
        <begin position="303"/>
        <end position="443"/>
    </location>
</feature>
<dbReference type="Gene3D" id="3.40.120.10">
    <property type="entry name" value="Alpha-D-Glucose-1,6-Bisphosphate, subunit A, domain 3"/>
    <property type="match status" value="3"/>
</dbReference>
<evidence type="ECO:0000259" key="21">
    <source>
        <dbReference type="Pfam" id="PF21405"/>
    </source>
</evidence>
<evidence type="ECO:0000313" key="22">
    <source>
        <dbReference type="EMBL" id="CAG9812283.1"/>
    </source>
</evidence>
<evidence type="ECO:0000256" key="15">
    <source>
        <dbReference type="PIRSR" id="PIRSR016408-1"/>
    </source>
</evidence>
<evidence type="ECO:0000259" key="19">
    <source>
        <dbReference type="Pfam" id="PF02878"/>
    </source>
</evidence>
<evidence type="ECO:0000256" key="4">
    <source>
        <dbReference type="ARBA" id="ARBA00012731"/>
    </source>
</evidence>
<feature type="binding site" evidence="16">
    <location>
        <begin position="504"/>
        <end position="508"/>
    </location>
    <ligand>
        <name>substrate</name>
    </ligand>
</feature>
<dbReference type="OrthoDB" id="1928at2759"/>
<evidence type="ECO:0000259" key="18">
    <source>
        <dbReference type="Pfam" id="PF00408"/>
    </source>
</evidence>
<keyword evidence="9" id="KW-0119">Carbohydrate metabolism</keyword>
<protein>
    <recommendedName>
        <fullName evidence="4 14">Phosphoacetylglucosamine mutase</fullName>
        <shortName evidence="14">PAGM</shortName>
        <ecNumber evidence="4 14">5.4.2.3</ecNumber>
    </recommendedName>
    <alternativeName>
        <fullName evidence="12 14">Acetylglucosamine phosphomutase</fullName>
    </alternativeName>
    <alternativeName>
        <fullName evidence="11 14">N-acetylglucosamine-phosphate mutase</fullName>
    </alternativeName>
</protein>
<dbReference type="EMBL" id="OU895880">
    <property type="protein sequence ID" value="CAG9812283.1"/>
    <property type="molecule type" value="Genomic_DNA"/>
</dbReference>
<dbReference type="EC" id="5.4.2.3" evidence="4 14"/>
<feature type="binding site" evidence="16">
    <location>
        <begin position="376"/>
        <end position="378"/>
    </location>
    <ligand>
        <name>substrate</name>
    </ligand>
</feature>
<feature type="binding site" evidence="17">
    <location>
        <position position="286"/>
    </location>
    <ligand>
        <name>Mg(2+)</name>
        <dbReference type="ChEBI" id="CHEBI:18420"/>
    </ligand>
</feature>
<dbReference type="GO" id="GO:0005975">
    <property type="term" value="P:carbohydrate metabolic process"/>
    <property type="evidence" value="ECO:0007669"/>
    <property type="project" value="InterPro"/>
</dbReference>
<dbReference type="Pfam" id="PF21404">
    <property type="entry name" value="AMG1_III"/>
    <property type="match status" value="1"/>
</dbReference>
<evidence type="ECO:0000256" key="5">
    <source>
        <dbReference type="ARBA" id="ARBA00022553"/>
    </source>
</evidence>
<sequence length="553" mass="61161">MSSSVDLRTVYAFAREFHSKGPNIGKMLYGTAGFRTLHDKLEFIAFRMGILATLRSRTFSGQAIGVMITASHNPECDNGVKIIDPKGEMLEMSWEGIATDLVNVSDDKLESEVAKIIAQQKVDMNAQSNVFIGMDTRYHSPAMGRAVVNGVRALKGNLRDYGILTTPMLHYLVFSHNVKGAYGTPTEAGYVAKLVTAFKKLRGEKLENGNYKNFLLFDGANGVGSLKMFEFNRQLAGTLQCQVFNANGKINHNCGADYVKTSQRPPTGLPEHEPNTRCVSVDGDADRVVYFFIDSNGTFHLLDGDRIATLIADYLMDLVQKCGISLKLGIVQTAYANGASTDYIVDQLKIDVACAQTGVKHLHHKALEYDIGVYFEANGHGTVIFSEKTKAKLSVALNSTATSEERREALNKLLLTIDLINETVGDAISDMLLVETILHTKGWDLSDWLATYDDLPNLQQKVKVQDRNIFETTDAERICVKPEGLQDKINEIVKKYKRGRSFVRPSGTEDVVRVYAEAENADDVQLLAAEVSILVYEMANGVGERPMIPHQKL</sequence>
<dbReference type="GO" id="GO:0071555">
    <property type="term" value="P:cell wall organization"/>
    <property type="evidence" value="ECO:0007669"/>
    <property type="project" value="UniProtKB-KW"/>
</dbReference>
<evidence type="ECO:0000256" key="16">
    <source>
        <dbReference type="PIRSR" id="PIRSR016408-2"/>
    </source>
</evidence>
<dbReference type="InterPro" id="IPR016657">
    <property type="entry name" value="PAGM"/>
</dbReference>
<evidence type="ECO:0000256" key="2">
    <source>
        <dbReference type="ARBA" id="ARBA00004865"/>
    </source>
</evidence>
<dbReference type="PANTHER" id="PTHR45955">
    <property type="entry name" value="PHOSPHOACETYLGLUCOSAMINE MUTASE"/>
    <property type="match status" value="1"/>
</dbReference>
<evidence type="ECO:0000256" key="9">
    <source>
        <dbReference type="ARBA" id="ARBA00023277"/>
    </source>
</evidence>
<dbReference type="CDD" id="cd03086">
    <property type="entry name" value="PGM3"/>
    <property type="match status" value="1"/>
</dbReference>
<comment type="similarity">
    <text evidence="3 14">Belongs to the phosphohexose mutase family.</text>
</comment>
<dbReference type="InterPro" id="IPR016055">
    <property type="entry name" value="A-D-PHexomutase_a/b/a-I/II/III"/>
</dbReference>
<dbReference type="InterPro" id="IPR016066">
    <property type="entry name" value="A-D-PHexomutase_CS"/>
</dbReference>
<comment type="catalytic activity">
    <reaction evidence="1 14">
        <text>N-acetyl-alpha-D-glucosamine 1-phosphate = N-acetyl-D-glucosamine 6-phosphate</text>
        <dbReference type="Rhea" id="RHEA:23804"/>
        <dbReference type="ChEBI" id="CHEBI:57513"/>
        <dbReference type="ChEBI" id="CHEBI:57776"/>
        <dbReference type="EC" id="5.4.2.3"/>
    </reaction>
</comment>
<dbReference type="FunFam" id="3.40.120.10:FF:000013">
    <property type="entry name" value="Phosphoacetylglucosamine mutase"/>
    <property type="match status" value="1"/>
</dbReference>
<feature type="active site" description="Phosphoserine intermediate" evidence="15">
    <location>
        <position position="71"/>
    </location>
</feature>
<evidence type="ECO:0000256" key="11">
    <source>
        <dbReference type="ARBA" id="ARBA00031926"/>
    </source>
</evidence>
<dbReference type="PANTHER" id="PTHR45955:SF1">
    <property type="entry name" value="PHOSPHOACETYLGLUCOSAMINE MUTASE"/>
    <property type="match status" value="1"/>
</dbReference>
<gene>
    <name evidence="22" type="ORF">CHIRRI_LOCUS15088</name>
</gene>
<dbReference type="Pfam" id="PF21405">
    <property type="entry name" value="AMG1_II"/>
    <property type="match status" value="1"/>
</dbReference>
<evidence type="ECO:0000256" key="6">
    <source>
        <dbReference type="ARBA" id="ARBA00022723"/>
    </source>
</evidence>
<evidence type="ECO:0000256" key="12">
    <source>
        <dbReference type="ARBA" id="ARBA00032065"/>
    </source>
</evidence>
<comment type="cofactor">
    <cofactor evidence="14 17">
        <name>Mg(2+)</name>
        <dbReference type="ChEBI" id="CHEBI:18420"/>
    </cofactor>
    <text evidence="14 17">Binds 1 Mg(2+) ion per subunit.</text>
</comment>
<feature type="binding site" description="via phosphate group" evidence="17">
    <location>
        <position position="71"/>
    </location>
    <ligand>
        <name>Mg(2+)</name>
        <dbReference type="ChEBI" id="CHEBI:18420"/>
    </ligand>
</feature>
<keyword evidence="8 14" id="KW-0413">Isomerase</keyword>
<keyword evidence="23" id="KW-1185">Reference proteome</keyword>
<feature type="binding site" evidence="17">
    <location>
        <position position="282"/>
    </location>
    <ligand>
        <name>Mg(2+)</name>
        <dbReference type="ChEBI" id="CHEBI:18420"/>
    </ligand>
</feature>
<evidence type="ECO:0000313" key="23">
    <source>
        <dbReference type="Proteomes" id="UP001153620"/>
    </source>
</evidence>
<comment type="function">
    <text evidence="14">Catalyzes the conversion of GlcNAc-6-P into GlcNAc-1-P during the synthesis of uridine diphosphate/UDP-GlcNAc, a sugar nucleotide critical to multiple glycosylation pathways including protein N- and O-glycosylation.</text>
</comment>
<accession>A0A9N9X1N4</accession>
<evidence type="ECO:0000256" key="13">
    <source>
        <dbReference type="ARBA" id="ARBA00059527"/>
    </source>
</evidence>
<evidence type="ECO:0000259" key="20">
    <source>
        <dbReference type="Pfam" id="PF21404"/>
    </source>
</evidence>
<evidence type="ECO:0000256" key="17">
    <source>
        <dbReference type="PIRSR" id="PIRSR016408-3"/>
    </source>
</evidence>
<reference evidence="22" key="2">
    <citation type="submission" date="2022-10" db="EMBL/GenBank/DDBJ databases">
        <authorList>
            <consortium name="ENA_rothamsted_submissions"/>
            <consortium name="culmorum"/>
            <person name="King R."/>
        </authorList>
    </citation>
    <scope>NUCLEOTIDE SEQUENCE</scope>
</reference>
<comment type="pathway">
    <text evidence="2 14">Nucleotide-sugar biosynthesis; UDP-N-acetyl-alpha-D-glucosamine biosynthesis; N-acetyl-alpha-D-glucosamine 1-phosphate from alpha-D-glucosamine 6-phosphate (route I): step 2/2.</text>
</comment>
<feature type="binding site" evidence="17">
    <location>
        <position position="284"/>
    </location>
    <ligand>
        <name>Mg(2+)</name>
        <dbReference type="ChEBI" id="CHEBI:18420"/>
    </ligand>
</feature>
<dbReference type="Pfam" id="PF00408">
    <property type="entry name" value="PGM_PMM_IV"/>
    <property type="match status" value="1"/>
</dbReference>
<comment type="function">
    <text evidence="13">Catalyzes the conversion of GlcNAc-6-P into GlcNAc-1-P during the synthesis of uridine diphosphate/UDP-GlcNAc, which is a biosynthetic precursor of chitin and also supplies the amino sugars for N-linked oligosaccharides of glycoproteins.</text>
</comment>
<dbReference type="InterPro" id="IPR005844">
    <property type="entry name" value="A-D-PHexomutase_a/b/a-I"/>
</dbReference>
<feature type="domain" description="Phosphoacetylglucosamine mutase AMG1" evidence="21">
    <location>
        <begin position="186"/>
        <end position="289"/>
    </location>
</feature>
<dbReference type="GO" id="GO:0004610">
    <property type="term" value="F:phosphoacetylglucosamine mutase activity"/>
    <property type="evidence" value="ECO:0007669"/>
    <property type="project" value="UniProtKB-UniRule"/>
</dbReference>
<keyword evidence="6 14" id="KW-0479">Metal-binding</keyword>
<feature type="domain" description="Alpha-D-phosphohexomutase alpha/beta/alpha" evidence="19">
    <location>
        <begin position="113"/>
        <end position="180"/>
    </location>
</feature>
<dbReference type="PROSITE" id="PS00710">
    <property type="entry name" value="PGM_PMM"/>
    <property type="match status" value="1"/>
</dbReference>
<evidence type="ECO:0000256" key="14">
    <source>
        <dbReference type="PIRNR" id="PIRNR016408"/>
    </source>
</evidence>
<dbReference type="Gene3D" id="3.30.310.50">
    <property type="entry name" value="Alpha-D-phosphohexomutase, C-terminal domain"/>
    <property type="match status" value="1"/>
</dbReference>
<dbReference type="GO" id="GO:0006048">
    <property type="term" value="P:UDP-N-acetylglucosamine biosynthetic process"/>
    <property type="evidence" value="ECO:0007669"/>
    <property type="project" value="UniProtKB-UniRule"/>
</dbReference>
<dbReference type="InterPro" id="IPR049022">
    <property type="entry name" value="AMG1_III"/>
</dbReference>
<keyword evidence="5" id="KW-0597">Phosphoprotein</keyword>
<dbReference type="Proteomes" id="UP001153620">
    <property type="component" value="Chromosome 4"/>
</dbReference>
<evidence type="ECO:0000256" key="10">
    <source>
        <dbReference type="ARBA" id="ARBA00023316"/>
    </source>
</evidence>
<dbReference type="Pfam" id="PF02878">
    <property type="entry name" value="PGM_PMM_I"/>
    <property type="match status" value="2"/>
</dbReference>
<name>A0A9N9X1N4_9DIPT</name>
<evidence type="ECO:0000256" key="7">
    <source>
        <dbReference type="ARBA" id="ARBA00022842"/>
    </source>
</evidence>
<dbReference type="SUPFAM" id="SSF53738">
    <property type="entry name" value="Phosphoglucomutase, first 3 domains"/>
    <property type="match status" value="4"/>
</dbReference>
<dbReference type="FunFam" id="3.30.310.50:FF:000003">
    <property type="entry name" value="Phosphoacetylglucosamine mutase"/>
    <property type="match status" value="1"/>
</dbReference>
<proteinExistence type="inferred from homology"/>
<dbReference type="PIRSF" id="PIRSF016408">
    <property type="entry name" value="PAGM"/>
    <property type="match status" value="1"/>
</dbReference>
<dbReference type="FunFam" id="3.40.120.10:FF:000023">
    <property type="entry name" value="Phosphoacetylglucosamine mutase"/>
    <property type="match status" value="1"/>
</dbReference>
<feature type="domain" description="Alpha-D-phosphohexomutase alpha/beta/alpha" evidence="19">
    <location>
        <begin position="63"/>
        <end position="91"/>
    </location>
</feature>
<keyword evidence="7 14" id="KW-0460">Magnesium</keyword>
<dbReference type="GO" id="GO:0000287">
    <property type="term" value="F:magnesium ion binding"/>
    <property type="evidence" value="ECO:0007669"/>
    <property type="project" value="InterPro"/>
</dbReference>
<evidence type="ECO:0000256" key="1">
    <source>
        <dbReference type="ARBA" id="ARBA00000558"/>
    </source>
</evidence>
<dbReference type="InterPro" id="IPR005843">
    <property type="entry name" value="A-D-PHexomutase_C"/>
</dbReference>
<evidence type="ECO:0000256" key="3">
    <source>
        <dbReference type="ARBA" id="ARBA00010231"/>
    </source>
</evidence>
<dbReference type="SUPFAM" id="SSF55957">
    <property type="entry name" value="Phosphoglucomutase, C-terminal domain"/>
    <property type="match status" value="1"/>
</dbReference>
<dbReference type="AlphaFoldDB" id="A0A9N9X1N4"/>
<keyword evidence="10" id="KW-0961">Cell wall biogenesis/degradation</keyword>
<evidence type="ECO:0000256" key="8">
    <source>
        <dbReference type="ARBA" id="ARBA00023235"/>
    </source>
</evidence>
<feature type="binding site" evidence="16">
    <location>
        <position position="513"/>
    </location>
    <ligand>
        <name>substrate</name>
    </ligand>
</feature>
<dbReference type="InterPro" id="IPR049023">
    <property type="entry name" value="AMG1_II"/>
</dbReference>